<dbReference type="Proteomes" id="UP001151752">
    <property type="component" value="Chromosome 11"/>
</dbReference>
<evidence type="ECO:0000313" key="1">
    <source>
        <dbReference type="EMBL" id="KAJ6727732.1"/>
    </source>
</evidence>
<sequence>MKQISKQFSGKWLQSFIKKFQKHFHGWRSPVSKPSSGFIGILHLSLDALDHYLLIWDDRTSSQLIHLPCSINLRCFDCVQVNS</sequence>
<organism evidence="1 2">
    <name type="scientific">Salix koriyanagi</name>
    <dbReference type="NCBI Taxonomy" id="2511006"/>
    <lineage>
        <taxon>Eukaryota</taxon>
        <taxon>Viridiplantae</taxon>
        <taxon>Streptophyta</taxon>
        <taxon>Embryophyta</taxon>
        <taxon>Tracheophyta</taxon>
        <taxon>Spermatophyta</taxon>
        <taxon>Magnoliopsida</taxon>
        <taxon>eudicotyledons</taxon>
        <taxon>Gunneridae</taxon>
        <taxon>Pentapetalae</taxon>
        <taxon>rosids</taxon>
        <taxon>fabids</taxon>
        <taxon>Malpighiales</taxon>
        <taxon>Salicaceae</taxon>
        <taxon>Saliceae</taxon>
        <taxon>Salix</taxon>
    </lineage>
</organism>
<name>A0A9Q0UD18_9ROSI</name>
<dbReference type="AlphaFoldDB" id="A0A9Q0UD18"/>
<comment type="caution">
    <text evidence="1">The sequence shown here is derived from an EMBL/GenBank/DDBJ whole genome shotgun (WGS) entry which is preliminary data.</text>
</comment>
<protein>
    <submittedName>
        <fullName evidence="1">Uncharacterized protein</fullName>
    </submittedName>
</protein>
<accession>A0A9Q0UD18</accession>
<reference evidence="1" key="1">
    <citation type="submission" date="2022-11" db="EMBL/GenBank/DDBJ databases">
        <authorList>
            <person name="Hyden B.L."/>
            <person name="Feng K."/>
            <person name="Yates T."/>
            <person name="Jawdy S."/>
            <person name="Smart L.B."/>
            <person name="Muchero W."/>
        </authorList>
    </citation>
    <scope>NUCLEOTIDE SEQUENCE</scope>
    <source>
        <tissue evidence="1">Shoot tip</tissue>
    </source>
</reference>
<evidence type="ECO:0000313" key="2">
    <source>
        <dbReference type="Proteomes" id="UP001151752"/>
    </source>
</evidence>
<reference evidence="1" key="2">
    <citation type="journal article" date="2023" name="Int. J. Mol. Sci.">
        <title>De Novo Assembly and Annotation of 11 Diverse Shrub Willow (Salix) Genomes Reveals Novel Gene Organization in Sex-Linked Regions.</title>
        <authorList>
            <person name="Hyden B."/>
            <person name="Feng K."/>
            <person name="Yates T.B."/>
            <person name="Jawdy S."/>
            <person name="Cereghino C."/>
            <person name="Smart L.B."/>
            <person name="Muchero W."/>
        </authorList>
    </citation>
    <scope>NUCLEOTIDE SEQUENCE</scope>
    <source>
        <tissue evidence="1">Shoot tip</tissue>
    </source>
</reference>
<gene>
    <name evidence="1" type="ORF">OIU74_005893</name>
</gene>
<dbReference type="EMBL" id="JAPFFM010000012">
    <property type="protein sequence ID" value="KAJ6727732.1"/>
    <property type="molecule type" value="Genomic_DNA"/>
</dbReference>
<proteinExistence type="predicted"/>
<keyword evidence="2" id="KW-1185">Reference proteome</keyword>